<feature type="domain" description="AAA+ ATPase" evidence="1">
    <location>
        <begin position="260"/>
        <end position="435"/>
    </location>
</feature>
<dbReference type="InterPro" id="IPR051677">
    <property type="entry name" value="AfsR-DnrI-RedD_regulator"/>
</dbReference>
<evidence type="ECO:0000259" key="2">
    <source>
        <dbReference type="SMART" id="SM01043"/>
    </source>
</evidence>
<organism evidence="3">
    <name type="scientific">uncultured Pseudonocardia sp</name>
    <dbReference type="NCBI Taxonomy" id="211455"/>
    <lineage>
        <taxon>Bacteria</taxon>
        <taxon>Bacillati</taxon>
        <taxon>Actinomycetota</taxon>
        <taxon>Actinomycetes</taxon>
        <taxon>Pseudonocardiales</taxon>
        <taxon>Pseudonocardiaceae</taxon>
        <taxon>Pseudonocardia</taxon>
        <taxon>environmental samples</taxon>
    </lineage>
</organism>
<evidence type="ECO:0000259" key="1">
    <source>
        <dbReference type="SMART" id="SM00382"/>
    </source>
</evidence>
<name>A0A6J4Q6X8_9PSEU</name>
<dbReference type="Gene3D" id="1.10.10.10">
    <property type="entry name" value="Winged helix-like DNA-binding domain superfamily/Winged helix DNA-binding domain"/>
    <property type="match status" value="1"/>
</dbReference>
<dbReference type="Pfam" id="PF13191">
    <property type="entry name" value="AAA_16"/>
    <property type="match status" value="1"/>
</dbReference>
<gene>
    <name evidence="3" type="ORF">AVDCRST_MAG66-3544</name>
</gene>
<sequence>MDARPAAEGVRIELLGRFRVLVHGDEVGPWPVRRAAELVQLLALAGGRLLRDQVVDALWPHLDEAAGAANLRKAAHHARRAIGHADAVVLRGGRAELFPDLPREIDVEVFERAADAALRGDDPAACRKAAALCTGDLLPDALYADWTREQRARLQSRLRELLRRGGDWPRLVEADPTDEDAHRELMREALDRGDRPTAIRWYGRLRAVLADELGVRPDRTTDALYAECVAGLHPAGPDLVGRQQELARAQSALPAAVRGDAAVLAVRGAAGLGKSALCRRLAAQARDDGWTVASVVATSRSGPYVPLVEAVEQLLDRDRELVDRLPVRTRSVLAELTPLAAPAPPLDGPLSRHQVIGALRRVLLPGPDGSALLVVDDAHLADAATLDALLHLAGTSSGRVLVTLAHRPDPAPDVLVQGLARLDRAGALVAVDLAPLDRVAAVALVVAAAPGRPGPAVVDALLDLA</sequence>
<dbReference type="InterPro" id="IPR036388">
    <property type="entry name" value="WH-like_DNA-bd_sf"/>
</dbReference>
<dbReference type="AlphaFoldDB" id="A0A6J4Q6X8"/>
<dbReference type="InterPro" id="IPR003593">
    <property type="entry name" value="AAA+_ATPase"/>
</dbReference>
<dbReference type="SUPFAM" id="SSF48452">
    <property type="entry name" value="TPR-like"/>
    <property type="match status" value="1"/>
</dbReference>
<feature type="domain" description="Bacterial transcriptional activator" evidence="2">
    <location>
        <begin position="105"/>
        <end position="229"/>
    </location>
</feature>
<dbReference type="InterPro" id="IPR041664">
    <property type="entry name" value="AAA_16"/>
</dbReference>
<dbReference type="SMART" id="SM00382">
    <property type="entry name" value="AAA"/>
    <property type="match status" value="1"/>
</dbReference>
<dbReference type="SUPFAM" id="SSF52540">
    <property type="entry name" value="P-loop containing nucleoside triphosphate hydrolases"/>
    <property type="match status" value="1"/>
</dbReference>
<evidence type="ECO:0000313" key="3">
    <source>
        <dbReference type="EMBL" id="CAA9435330.1"/>
    </source>
</evidence>
<accession>A0A6J4Q6X8</accession>
<dbReference type="SMART" id="SM01043">
    <property type="entry name" value="BTAD"/>
    <property type="match status" value="1"/>
</dbReference>
<protein>
    <recommendedName>
        <fullName evidence="4">Bacterial transcriptional activator domain-containing protein</fullName>
    </recommendedName>
</protein>
<dbReference type="EMBL" id="CADCUS010000505">
    <property type="protein sequence ID" value="CAA9435330.1"/>
    <property type="molecule type" value="Genomic_DNA"/>
</dbReference>
<proteinExistence type="predicted"/>
<dbReference type="InterPro" id="IPR005158">
    <property type="entry name" value="BTAD"/>
</dbReference>
<dbReference type="InterPro" id="IPR011990">
    <property type="entry name" value="TPR-like_helical_dom_sf"/>
</dbReference>
<reference evidence="3" key="1">
    <citation type="submission" date="2020-02" db="EMBL/GenBank/DDBJ databases">
        <authorList>
            <person name="Meier V. D."/>
        </authorList>
    </citation>
    <scope>NUCLEOTIDE SEQUENCE</scope>
    <source>
        <strain evidence="3">AVDCRST_MAG66</strain>
    </source>
</reference>
<dbReference type="InterPro" id="IPR027417">
    <property type="entry name" value="P-loop_NTPase"/>
</dbReference>
<dbReference type="Gene3D" id="1.25.40.10">
    <property type="entry name" value="Tetratricopeptide repeat domain"/>
    <property type="match status" value="1"/>
</dbReference>
<dbReference type="Pfam" id="PF03704">
    <property type="entry name" value="BTAD"/>
    <property type="match status" value="1"/>
</dbReference>
<dbReference type="PANTHER" id="PTHR35807">
    <property type="entry name" value="TRANSCRIPTIONAL REGULATOR REDD-RELATED"/>
    <property type="match status" value="1"/>
</dbReference>
<evidence type="ECO:0008006" key="4">
    <source>
        <dbReference type="Google" id="ProtNLM"/>
    </source>
</evidence>
<feature type="non-terminal residue" evidence="3">
    <location>
        <position position="465"/>
    </location>
</feature>